<keyword evidence="3" id="KW-1185">Reference proteome</keyword>
<reference evidence="2 3" key="1">
    <citation type="journal article" date="2017" name="Front. Microbiol.">
        <title>The Histidine Decarboxylase Gene Cluster of Lactobacillus parabuchneri Was Gained by Horizontal Gene Transfer and Is Mobile within the Species.</title>
        <authorList>
            <person name="Wuthrich D."/>
            <person name="Berthoud H."/>
            <person name="Wechsler D."/>
            <person name="Eugster E."/>
            <person name="Irmler S."/>
            <person name="Bruggmann R."/>
        </authorList>
    </citation>
    <scope>NUCLEOTIDE SEQUENCE [LARGE SCALE GENOMIC DNA]</scope>
    <source>
        <strain evidence="2 3">FAM23169</strain>
    </source>
</reference>
<keyword evidence="1" id="KW-0472">Membrane</keyword>
<accession>A0A1X1FCR0</accession>
<proteinExistence type="predicted"/>
<name>A0A1X1FCR0_9LACO</name>
<dbReference type="AlphaFoldDB" id="A0A1X1FCR0"/>
<evidence type="ECO:0000256" key="1">
    <source>
        <dbReference type="SAM" id="Phobius"/>
    </source>
</evidence>
<dbReference type="RefSeq" id="WP_056939233.1">
    <property type="nucleotide sequence ID" value="NZ_MSAU01000022.1"/>
</dbReference>
<keyword evidence="1" id="KW-1133">Transmembrane helix</keyword>
<organism evidence="2 3">
    <name type="scientific">Lentilactobacillus parabuchneri</name>
    <dbReference type="NCBI Taxonomy" id="152331"/>
    <lineage>
        <taxon>Bacteria</taxon>
        <taxon>Bacillati</taxon>
        <taxon>Bacillota</taxon>
        <taxon>Bacilli</taxon>
        <taxon>Lactobacillales</taxon>
        <taxon>Lactobacillaceae</taxon>
        <taxon>Lentilactobacillus</taxon>
    </lineage>
</organism>
<feature type="transmembrane region" description="Helical" evidence="1">
    <location>
        <begin position="6"/>
        <end position="26"/>
    </location>
</feature>
<evidence type="ECO:0000313" key="3">
    <source>
        <dbReference type="Proteomes" id="UP000193009"/>
    </source>
</evidence>
<dbReference type="GeneID" id="72460172"/>
<dbReference type="Pfam" id="PF06946">
    <property type="entry name" value="Phage_holin_5_1"/>
    <property type="match status" value="1"/>
</dbReference>
<feature type="transmembrane region" description="Helical" evidence="1">
    <location>
        <begin position="63"/>
        <end position="84"/>
    </location>
</feature>
<feature type="transmembrane region" description="Helical" evidence="1">
    <location>
        <begin position="38"/>
        <end position="57"/>
    </location>
</feature>
<keyword evidence="1" id="KW-0812">Transmembrane</keyword>
<gene>
    <name evidence="2" type="ORF">FAM23169_02182</name>
</gene>
<dbReference type="InterPro" id="IPR009708">
    <property type="entry name" value="Phage_A118_holin/antiholin"/>
</dbReference>
<dbReference type="EMBL" id="MSBD01000049">
    <property type="protein sequence ID" value="ORN26038.1"/>
    <property type="molecule type" value="Genomic_DNA"/>
</dbReference>
<evidence type="ECO:0000313" key="2">
    <source>
        <dbReference type="EMBL" id="ORN26038.1"/>
    </source>
</evidence>
<dbReference type="Proteomes" id="UP000193009">
    <property type="component" value="Unassembled WGS sequence"/>
</dbReference>
<sequence length="98" mass="10545">MDFIQQLNLGTTAEMSLIFAVVFCITQALKTTVLNNKWLPWISMIVGVFAGLLAAIINADSHYLSSAVLGLLIGGFTSGLFDGFKGFSTNKEDKNNGL</sequence>
<protein>
    <submittedName>
        <fullName evidence="2">Phage holin</fullName>
    </submittedName>
</protein>
<comment type="caution">
    <text evidence="2">The sequence shown here is derived from an EMBL/GenBank/DDBJ whole genome shotgun (WGS) entry which is preliminary data.</text>
</comment>
<dbReference type="OrthoDB" id="2299198at2"/>